<organism evidence="1 2">
    <name type="scientific">Coemansia reversa (strain ATCC 12441 / NRRL 1564)</name>
    <dbReference type="NCBI Taxonomy" id="763665"/>
    <lineage>
        <taxon>Eukaryota</taxon>
        <taxon>Fungi</taxon>
        <taxon>Fungi incertae sedis</taxon>
        <taxon>Zoopagomycota</taxon>
        <taxon>Kickxellomycotina</taxon>
        <taxon>Kickxellomycetes</taxon>
        <taxon>Kickxellales</taxon>
        <taxon>Kickxellaceae</taxon>
        <taxon>Coemansia</taxon>
    </lineage>
</organism>
<reference evidence="1 2" key="1">
    <citation type="journal article" date="2015" name="Genome Biol. Evol.">
        <title>Phylogenomic analyses indicate that early fungi evolved digesting cell walls of algal ancestors of land plants.</title>
        <authorList>
            <person name="Chang Y."/>
            <person name="Wang S."/>
            <person name="Sekimoto S."/>
            <person name="Aerts A.L."/>
            <person name="Choi C."/>
            <person name="Clum A."/>
            <person name="LaButti K.M."/>
            <person name="Lindquist E.A."/>
            <person name="Yee Ngan C."/>
            <person name="Ohm R.A."/>
            <person name="Salamov A.A."/>
            <person name="Grigoriev I.V."/>
            <person name="Spatafora J.W."/>
            <person name="Berbee M.L."/>
        </authorList>
    </citation>
    <scope>NUCLEOTIDE SEQUENCE [LARGE SCALE GENOMIC DNA]</scope>
    <source>
        <strain evidence="1 2">NRRL 1564</strain>
    </source>
</reference>
<evidence type="ECO:0000313" key="2">
    <source>
        <dbReference type="Proteomes" id="UP000242474"/>
    </source>
</evidence>
<evidence type="ECO:0000313" key="1">
    <source>
        <dbReference type="EMBL" id="PIA14697.1"/>
    </source>
</evidence>
<sequence>MYDIARLPLPVLVRIIAYSDPIVWWSVDNRTLRAVMNTTSFRCWWIAHLTKQDPQLQSVDAVVAMCQHVLDPVTSIVGSDSWITDSFVLAMHSSHHEAFCKVAPALLWRVLKVGDQAKASVVVQLAQLRLDMFDGQLIRELTTQCSELWLLQWLCHNGLHFRDVYSSGKCFETSQLIKWVMASRIELLTFLSQQGIHLPVRLLIEYALGNSTPDTIAFLMEHGSDGSQVLSWNDLLLMASTDDTTHVDVYRYVVSKTEASIVWTYAASCLASHAIADKHAYEKFLALRSMPHATLWIVRSIRGRTPIECLCERLTYENLTYVSPFIREYVRLGVSTTNMPPILSALCQ</sequence>
<protein>
    <submittedName>
        <fullName evidence="1">Uncharacterized protein</fullName>
    </submittedName>
</protein>
<gene>
    <name evidence="1" type="ORF">COEREDRAFT_10124</name>
</gene>
<accession>A0A2G5B7J6</accession>
<dbReference type="OrthoDB" id="5511526at2759"/>
<dbReference type="AlphaFoldDB" id="A0A2G5B7J6"/>
<name>A0A2G5B7J6_COERN</name>
<proteinExistence type="predicted"/>
<dbReference type="EMBL" id="KZ303514">
    <property type="protein sequence ID" value="PIA14697.1"/>
    <property type="molecule type" value="Genomic_DNA"/>
</dbReference>
<keyword evidence="2" id="KW-1185">Reference proteome</keyword>
<dbReference type="Proteomes" id="UP000242474">
    <property type="component" value="Unassembled WGS sequence"/>
</dbReference>